<dbReference type="AlphaFoldDB" id="A0A815SJH1"/>
<proteinExistence type="predicted"/>
<gene>
    <name evidence="2" type="ORF">OKA104_LOCUS26355</name>
    <name evidence="1" type="ORF">VCS650_LOCUS41797</name>
</gene>
<dbReference type="Proteomes" id="UP000663891">
    <property type="component" value="Unassembled WGS sequence"/>
</dbReference>
<dbReference type="Proteomes" id="UP000663881">
    <property type="component" value="Unassembled WGS sequence"/>
</dbReference>
<reference evidence="1" key="1">
    <citation type="submission" date="2021-02" db="EMBL/GenBank/DDBJ databases">
        <authorList>
            <person name="Nowell W R."/>
        </authorList>
    </citation>
    <scope>NUCLEOTIDE SEQUENCE</scope>
</reference>
<accession>A0A815SJH1</accession>
<evidence type="ECO:0000313" key="1">
    <source>
        <dbReference type="EMBL" id="CAF1492739.1"/>
    </source>
</evidence>
<evidence type="ECO:0000313" key="3">
    <source>
        <dbReference type="Proteomes" id="UP000663891"/>
    </source>
</evidence>
<dbReference type="EMBL" id="CAJOAY010002302">
    <property type="protein sequence ID" value="CAF3940444.1"/>
    <property type="molecule type" value="Genomic_DNA"/>
</dbReference>
<sequence length="67" mass="7285">MADVPEFDELNHMNQTNMDIDQVTIVTTSSSSSLTSGIRVTTAAIIPSLSIPGVDVVMYERIDNKQS</sequence>
<organism evidence="1 3">
    <name type="scientific">Adineta steineri</name>
    <dbReference type="NCBI Taxonomy" id="433720"/>
    <lineage>
        <taxon>Eukaryota</taxon>
        <taxon>Metazoa</taxon>
        <taxon>Spiralia</taxon>
        <taxon>Gnathifera</taxon>
        <taxon>Rotifera</taxon>
        <taxon>Eurotatoria</taxon>
        <taxon>Bdelloidea</taxon>
        <taxon>Adinetida</taxon>
        <taxon>Adinetidae</taxon>
        <taxon>Adineta</taxon>
    </lineage>
</organism>
<comment type="caution">
    <text evidence="1">The sequence shown here is derived from an EMBL/GenBank/DDBJ whole genome shotgun (WGS) entry which is preliminary data.</text>
</comment>
<name>A0A815SJH1_9BILA</name>
<evidence type="ECO:0000313" key="2">
    <source>
        <dbReference type="EMBL" id="CAF3940444.1"/>
    </source>
</evidence>
<dbReference type="EMBL" id="CAJNON010001934">
    <property type="protein sequence ID" value="CAF1492739.1"/>
    <property type="molecule type" value="Genomic_DNA"/>
</dbReference>
<protein>
    <submittedName>
        <fullName evidence="1">Uncharacterized protein</fullName>
    </submittedName>
</protein>